<feature type="transmembrane region" description="Helical" evidence="1">
    <location>
        <begin position="108"/>
        <end position="127"/>
    </location>
</feature>
<evidence type="ECO:0000313" key="3">
    <source>
        <dbReference type="Proteomes" id="UP000249516"/>
    </source>
</evidence>
<feature type="transmembrane region" description="Helical" evidence="1">
    <location>
        <begin position="182"/>
        <end position="200"/>
    </location>
</feature>
<keyword evidence="3" id="KW-1185">Reference proteome</keyword>
<evidence type="ECO:0000313" key="2">
    <source>
        <dbReference type="EMBL" id="RKQ33391.1"/>
    </source>
</evidence>
<proteinExistence type="predicted"/>
<gene>
    <name evidence="2" type="ORF">C1C97_011745</name>
</gene>
<keyword evidence="1" id="KW-0472">Membrane</keyword>
<dbReference type="Proteomes" id="UP000249516">
    <property type="component" value="Unassembled WGS sequence"/>
</dbReference>
<feature type="transmembrane region" description="Helical" evidence="1">
    <location>
        <begin position="36"/>
        <end position="57"/>
    </location>
</feature>
<keyword evidence="1" id="KW-0812">Transmembrane</keyword>
<protein>
    <submittedName>
        <fullName evidence="2">Uncharacterized protein</fullName>
    </submittedName>
</protein>
<feature type="transmembrane region" description="Helical" evidence="1">
    <location>
        <begin position="148"/>
        <end position="176"/>
    </location>
</feature>
<name>A0A495A1P4_9MICC</name>
<feature type="transmembrane region" description="Helical" evidence="1">
    <location>
        <begin position="78"/>
        <end position="102"/>
    </location>
</feature>
<sequence>MAACAAEQWTRLGVRFLMTAVIAVTLMVGFSDVLMLAAWMALAFAGWQGFGTGTAYLRDVRAGVSAERLLPTSARTNALLRLVLPCGLNGVLLTVVSAFLALATQQPLVPVVLLGFLSGMGIGCATVHRVMSPPADHTEPLLETPAGALPVSFIASIFRGYPLAAMLLTGVALGLLGTPAHGPAATLCLGGTVLALYSALRSSARSTAHATNP</sequence>
<comment type="caution">
    <text evidence="2">The sequence shown here is derived from an EMBL/GenBank/DDBJ whole genome shotgun (WGS) entry which is preliminary data.</text>
</comment>
<reference evidence="2 3" key="1">
    <citation type="submission" date="2018-10" db="EMBL/GenBank/DDBJ databases">
        <title>Kocuria tytouropygialis sp. nov., isolated from the uropygial gland of an American barn owl (Tyto furcata).</title>
        <authorList>
            <person name="Braun M.S."/>
            <person name="Wang E."/>
            <person name="Zimmermann S."/>
            <person name="Wagner H."/>
            <person name="Wink M."/>
        </authorList>
    </citation>
    <scope>NUCLEOTIDE SEQUENCE [LARGE SCALE GENOMIC DNA]</scope>
    <source>
        <strain evidence="2 3">442</strain>
    </source>
</reference>
<feature type="transmembrane region" description="Helical" evidence="1">
    <location>
        <begin position="12"/>
        <end position="30"/>
    </location>
</feature>
<accession>A0A495A1P4</accession>
<dbReference type="AlphaFoldDB" id="A0A495A1P4"/>
<evidence type="ECO:0000256" key="1">
    <source>
        <dbReference type="SAM" id="Phobius"/>
    </source>
</evidence>
<keyword evidence="1" id="KW-1133">Transmembrane helix</keyword>
<dbReference type="EMBL" id="PNJG02000005">
    <property type="protein sequence ID" value="RKQ33391.1"/>
    <property type="molecule type" value="Genomic_DNA"/>
</dbReference>
<organism evidence="2 3">
    <name type="scientific">Kocuria tytonis</name>
    <dbReference type="NCBI Taxonomy" id="2054280"/>
    <lineage>
        <taxon>Bacteria</taxon>
        <taxon>Bacillati</taxon>
        <taxon>Actinomycetota</taxon>
        <taxon>Actinomycetes</taxon>
        <taxon>Micrococcales</taxon>
        <taxon>Micrococcaceae</taxon>
        <taxon>Kocuria</taxon>
    </lineage>
</organism>